<organism evidence="1 2">
    <name type="scientific">Symbiobacterium terraclitae</name>
    <dbReference type="NCBI Taxonomy" id="557451"/>
    <lineage>
        <taxon>Bacteria</taxon>
        <taxon>Bacillati</taxon>
        <taxon>Bacillota</taxon>
        <taxon>Clostridia</taxon>
        <taxon>Eubacteriales</taxon>
        <taxon>Symbiobacteriaceae</taxon>
        <taxon>Symbiobacterium</taxon>
    </lineage>
</organism>
<dbReference type="Proteomes" id="UP001519289">
    <property type="component" value="Unassembled WGS sequence"/>
</dbReference>
<name>A0ABS4JXB4_9FIRM</name>
<sequence length="340" mass="38229">MEIQIRPGQVKVPRTIILNPGLTPTAKVTWAGYQLRPRGVRELAELSGLSRTGAQSGLAVLRRLNLCRTLPVPQRPGSWAAIPVDLLRSHLPAQAKVMYATVQLLPGFQESTVAVTYDQLCTVTGCCLNTVKRALDVLRSHGWIGITRPGRYGSFFITVINPHAESQARAVAQVTRRLDRAKYRGEALMRELLTIAVDRDDYEDDASPGFLINPYTMERMRIDRIYWPDAGFEFNGPQHYVPTELFPSLEQVRYQRARDLMKQAICQQRGIQLVLVHSEDLSLSGILRLIPDRLPRRCLDGQEMLVAYVESLCRSYRQRAPLPLPRPNQAPLGAAPRGTN</sequence>
<proteinExistence type="predicted"/>
<comment type="caution">
    <text evidence="1">The sequence shown here is derived from an EMBL/GenBank/DDBJ whole genome shotgun (WGS) entry which is preliminary data.</text>
</comment>
<reference evidence="1 2" key="1">
    <citation type="submission" date="2021-03" db="EMBL/GenBank/DDBJ databases">
        <title>Genomic Encyclopedia of Type Strains, Phase IV (KMG-IV): sequencing the most valuable type-strain genomes for metagenomic binning, comparative biology and taxonomic classification.</title>
        <authorList>
            <person name="Goeker M."/>
        </authorList>
    </citation>
    <scope>NUCLEOTIDE SEQUENCE [LARGE SCALE GENOMIC DNA]</scope>
    <source>
        <strain evidence="1 2">DSM 27138</strain>
    </source>
</reference>
<evidence type="ECO:0000313" key="1">
    <source>
        <dbReference type="EMBL" id="MBP2019099.1"/>
    </source>
</evidence>
<keyword evidence="2" id="KW-1185">Reference proteome</keyword>
<accession>A0ABS4JXB4</accession>
<dbReference type="EMBL" id="JAGGLG010000022">
    <property type="protein sequence ID" value="MBP2019099.1"/>
    <property type="molecule type" value="Genomic_DNA"/>
</dbReference>
<protein>
    <submittedName>
        <fullName evidence="1">Uncharacterized protein</fullName>
    </submittedName>
</protein>
<evidence type="ECO:0000313" key="2">
    <source>
        <dbReference type="Proteomes" id="UP001519289"/>
    </source>
</evidence>
<dbReference type="RefSeq" id="WP_209467217.1">
    <property type="nucleotide sequence ID" value="NZ_JAGGLG010000022.1"/>
</dbReference>
<gene>
    <name evidence="1" type="ORF">J2Z79_002516</name>
</gene>